<dbReference type="PROSITE" id="PS50010">
    <property type="entry name" value="DH_2"/>
    <property type="match status" value="1"/>
</dbReference>
<sequence length="92" mass="10638">MQRLPRCQLLIRQISQYTDPPTPTPDLSMAPRLAPTLPTEHAERESMANSLECAERILEEVNETIRDQEGRERLGEVSEDLRRQGPSRPYCY</sequence>
<dbReference type="InterPro" id="IPR035899">
    <property type="entry name" value="DBL_dom_sf"/>
</dbReference>
<dbReference type="InterPro" id="IPR000219">
    <property type="entry name" value="DH_dom"/>
</dbReference>
<dbReference type="Proteomes" id="UP000054018">
    <property type="component" value="Unassembled WGS sequence"/>
</dbReference>
<keyword evidence="4" id="KW-1185">Reference proteome</keyword>
<feature type="domain" description="DH" evidence="2">
    <location>
        <begin position="1"/>
        <end position="64"/>
    </location>
</feature>
<proteinExistence type="predicted"/>
<dbReference type="HOGENOM" id="CLU_2580374_0_0_1"/>
<dbReference type="EMBL" id="KN833817">
    <property type="protein sequence ID" value="KIK17880.1"/>
    <property type="molecule type" value="Genomic_DNA"/>
</dbReference>
<organism evidence="3 4">
    <name type="scientific">Pisolithus microcarpus 441</name>
    <dbReference type="NCBI Taxonomy" id="765257"/>
    <lineage>
        <taxon>Eukaryota</taxon>
        <taxon>Fungi</taxon>
        <taxon>Dikarya</taxon>
        <taxon>Basidiomycota</taxon>
        <taxon>Agaricomycotina</taxon>
        <taxon>Agaricomycetes</taxon>
        <taxon>Agaricomycetidae</taxon>
        <taxon>Boletales</taxon>
        <taxon>Sclerodermatineae</taxon>
        <taxon>Pisolithaceae</taxon>
        <taxon>Pisolithus</taxon>
    </lineage>
</organism>
<dbReference type="Gene3D" id="1.20.900.10">
    <property type="entry name" value="Dbl homology (DH) domain"/>
    <property type="match status" value="1"/>
</dbReference>
<protein>
    <recommendedName>
        <fullName evidence="2">DH domain-containing protein</fullName>
    </recommendedName>
</protein>
<dbReference type="GO" id="GO:0005085">
    <property type="term" value="F:guanyl-nucleotide exchange factor activity"/>
    <property type="evidence" value="ECO:0007669"/>
    <property type="project" value="InterPro"/>
</dbReference>
<gene>
    <name evidence="3" type="ORF">PISMIDRAFT_684832</name>
</gene>
<reference evidence="3 4" key="1">
    <citation type="submission" date="2014-04" db="EMBL/GenBank/DDBJ databases">
        <authorList>
            <consortium name="DOE Joint Genome Institute"/>
            <person name="Kuo A."/>
            <person name="Kohler A."/>
            <person name="Costa M.D."/>
            <person name="Nagy L.G."/>
            <person name="Floudas D."/>
            <person name="Copeland A."/>
            <person name="Barry K.W."/>
            <person name="Cichocki N."/>
            <person name="Veneault-Fourrey C."/>
            <person name="LaButti K."/>
            <person name="Lindquist E.A."/>
            <person name="Lipzen A."/>
            <person name="Lundell T."/>
            <person name="Morin E."/>
            <person name="Murat C."/>
            <person name="Sun H."/>
            <person name="Tunlid A."/>
            <person name="Henrissat B."/>
            <person name="Grigoriev I.V."/>
            <person name="Hibbett D.S."/>
            <person name="Martin F."/>
            <person name="Nordberg H.P."/>
            <person name="Cantor M.N."/>
            <person name="Hua S.X."/>
        </authorList>
    </citation>
    <scope>NUCLEOTIDE SEQUENCE [LARGE SCALE GENOMIC DNA]</scope>
    <source>
        <strain evidence="3 4">441</strain>
    </source>
</reference>
<accession>A0A0C9XZD1</accession>
<evidence type="ECO:0000259" key="2">
    <source>
        <dbReference type="PROSITE" id="PS50010"/>
    </source>
</evidence>
<dbReference type="SUPFAM" id="SSF48065">
    <property type="entry name" value="DBL homology domain (DH-domain)"/>
    <property type="match status" value="1"/>
</dbReference>
<reference evidence="4" key="2">
    <citation type="submission" date="2015-01" db="EMBL/GenBank/DDBJ databases">
        <title>Evolutionary Origins and Diversification of the Mycorrhizal Mutualists.</title>
        <authorList>
            <consortium name="DOE Joint Genome Institute"/>
            <consortium name="Mycorrhizal Genomics Consortium"/>
            <person name="Kohler A."/>
            <person name="Kuo A."/>
            <person name="Nagy L.G."/>
            <person name="Floudas D."/>
            <person name="Copeland A."/>
            <person name="Barry K.W."/>
            <person name="Cichocki N."/>
            <person name="Veneault-Fourrey C."/>
            <person name="LaButti K."/>
            <person name="Lindquist E.A."/>
            <person name="Lipzen A."/>
            <person name="Lundell T."/>
            <person name="Morin E."/>
            <person name="Murat C."/>
            <person name="Riley R."/>
            <person name="Ohm R."/>
            <person name="Sun H."/>
            <person name="Tunlid A."/>
            <person name="Henrissat B."/>
            <person name="Grigoriev I.V."/>
            <person name="Hibbett D.S."/>
            <person name="Martin F."/>
        </authorList>
    </citation>
    <scope>NUCLEOTIDE SEQUENCE [LARGE SCALE GENOMIC DNA]</scope>
    <source>
        <strain evidence="4">441</strain>
    </source>
</reference>
<feature type="compositionally biased region" description="Basic and acidic residues" evidence="1">
    <location>
        <begin position="67"/>
        <end position="83"/>
    </location>
</feature>
<evidence type="ECO:0000256" key="1">
    <source>
        <dbReference type="SAM" id="MobiDB-lite"/>
    </source>
</evidence>
<dbReference type="AlphaFoldDB" id="A0A0C9XZD1"/>
<dbReference type="OrthoDB" id="2684670at2759"/>
<feature type="region of interest" description="Disordered" evidence="1">
    <location>
        <begin position="67"/>
        <end position="92"/>
    </location>
</feature>
<evidence type="ECO:0000313" key="4">
    <source>
        <dbReference type="Proteomes" id="UP000054018"/>
    </source>
</evidence>
<evidence type="ECO:0000313" key="3">
    <source>
        <dbReference type="EMBL" id="KIK17880.1"/>
    </source>
</evidence>
<name>A0A0C9XZD1_9AGAM</name>
<dbReference type="STRING" id="765257.A0A0C9XZD1"/>